<dbReference type="Pfam" id="PF02470">
    <property type="entry name" value="MlaD"/>
    <property type="match status" value="1"/>
</dbReference>
<feature type="domain" description="Mammalian cell entry C-terminal" evidence="2">
    <location>
        <begin position="112"/>
        <end position="329"/>
    </location>
</feature>
<dbReference type="GO" id="GO:0005576">
    <property type="term" value="C:extracellular region"/>
    <property type="evidence" value="ECO:0007669"/>
    <property type="project" value="TreeGrafter"/>
</dbReference>
<gene>
    <name evidence="3" type="ORF">CBI38_34665</name>
</gene>
<geneLocation type="plasmid" evidence="4">
    <name>prb98</name>
</geneLocation>
<organism evidence="3 4">
    <name type="scientific">Rhodococcus oxybenzonivorans</name>
    <dbReference type="NCBI Taxonomy" id="1990687"/>
    <lineage>
        <taxon>Bacteria</taxon>
        <taxon>Bacillati</taxon>
        <taxon>Actinomycetota</taxon>
        <taxon>Actinomycetes</taxon>
        <taxon>Mycobacteriales</taxon>
        <taxon>Nocardiaceae</taxon>
        <taxon>Rhodococcus</taxon>
    </lineage>
</organism>
<evidence type="ECO:0000259" key="2">
    <source>
        <dbReference type="Pfam" id="PF11887"/>
    </source>
</evidence>
<dbReference type="OrthoDB" id="3460188at2"/>
<dbReference type="NCBIfam" id="TIGR00996">
    <property type="entry name" value="Mtu_fam_mce"/>
    <property type="match status" value="1"/>
</dbReference>
<evidence type="ECO:0000313" key="4">
    <source>
        <dbReference type="Proteomes" id="UP000245711"/>
    </source>
</evidence>
<name>A0A2S2C6Q0_9NOCA</name>
<keyword evidence="3" id="KW-0614">Plasmid</keyword>
<dbReference type="PANTHER" id="PTHR33371">
    <property type="entry name" value="INTERMEMBRANE PHOSPHOLIPID TRANSPORT SYSTEM BINDING PROTEIN MLAD-RELATED"/>
    <property type="match status" value="1"/>
</dbReference>
<sequence length="385" mass="40231">MTAGVLLGLSLFGIVSLCLVQFRGGFDRYDTFTLRADRSGLVMDPGAKVQMHGVQIGKVSRVDMTDGSATLQLEVEPKWADLIPSNASAEIKATTAFGSKYVAINVPTNPSADRLHPGSTITSTNVTTEVNTLFESLTSVMGHIDPAKLNATLTAVADGLSGRGAKLGETLTTSNQYLSALNPHLPQLQEDFRQSAIVANTYAGVVPDVMGVLDNASTTSDTITQQEKDVGGLLLAAIGFGTTATDVGNENVDGFVASNDHLVPTTELLAEYSPEYPCLLNASVLGGKVMNNAVAETGYSLTVDAALLLGDNVYEYPKNLPKVAAKGGPGGKPGCYPTITKDLYPTPYLVADTGASIADSTSIKPNHNPDLLQWLLGSTPGGAAR</sequence>
<dbReference type="GO" id="GO:0051701">
    <property type="term" value="P:biological process involved in interaction with host"/>
    <property type="evidence" value="ECO:0007669"/>
    <property type="project" value="TreeGrafter"/>
</dbReference>
<protein>
    <recommendedName>
        <fullName evidence="5">Mce family protein</fullName>
    </recommendedName>
</protein>
<dbReference type="AlphaFoldDB" id="A0A2S2C6Q0"/>
<dbReference type="InterPro" id="IPR052336">
    <property type="entry name" value="MlaD_Phospholipid_Transporter"/>
</dbReference>
<dbReference type="InterPro" id="IPR005693">
    <property type="entry name" value="Mce"/>
</dbReference>
<dbReference type="InterPro" id="IPR024516">
    <property type="entry name" value="Mce_C"/>
</dbReference>
<dbReference type="InterPro" id="IPR003399">
    <property type="entry name" value="Mce/MlaD"/>
</dbReference>
<dbReference type="KEGG" id="roz:CBI38_34665"/>
<dbReference type="PANTHER" id="PTHR33371:SF19">
    <property type="entry name" value="MCE-FAMILY PROTEIN MCE4A"/>
    <property type="match status" value="1"/>
</dbReference>
<dbReference type="EMBL" id="CP021355">
    <property type="protein sequence ID" value="AWK76522.1"/>
    <property type="molecule type" value="Genomic_DNA"/>
</dbReference>
<keyword evidence="4" id="KW-1185">Reference proteome</keyword>
<feature type="domain" description="Mce/MlaD" evidence="1">
    <location>
        <begin position="29"/>
        <end position="105"/>
    </location>
</feature>
<evidence type="ECO:0000259" key="1">
    <source>
        <dbReference type="Pfam" id="PF02470"/>
    </source>
</evidence>
<accession>A0A2S2C6Q0</accession>
<dbReference type="RefSeq" id="WP_109335966.1">
    <property type="nucleotide sequence ID" value="NZ_CP021355.1"/>
</dbReference>
<dbReference type="Proteomes" id="UP000245711">
    <property type="component" value="Plasmid pRB98"/>
</dbReference>
<reference evidence="3 4" key="1">
    <citation type="submission" date="2017-05" db="EMBL/GenBank/DDBJ databases">
        <title>Isolation of Rhodococcus sp. S2-17 biodegrading of BP-3.</title>
        <authorList>
            <person name="Lee Y."/>
            <person name="Kim K.H."/>
            <person name="Chun B.H."/>
            <person name="Jung H.S."/>
            <person name="Jeon C.O."/>
        </authorList>
    </citation>
    <scope>NUCLEOTIDE SEQUENCE [LARGE SCALE GENOMIC DNA]</scope>
    <source>
        <strain evidence="3 4">S2-17</strain>
        <plasmid evidence="4">prb98</plasmid>
    </source>
</reference>
<dbReference type="Pfam" id="PF11887">
    <property type="entry name" value="Mce4_CUP1"/>
    <property type="match status" value="1"/>
</dbReference>
<evidence type="ECO:0000313" key="3">
    <source>
        <dbReference type="EMBL" id="AWK76522.1"/>
    </source>
</evidence>
<proteinExistence type="predicted"/>
<evidence type="ECO:0008006" key="5">
    <source>
        <dbReference type="Google" id="ProtNLM"/>
    </source>
</evidence>